<dbReference type="EMBL" id="VICE01000032">
    <property type="protein sequence ID" value="TQD50791.1"/>
    <property type="molecule type" value="Genomic_DNA"/>
</dbReference>
<dbReference type="AlphaFoldDB" id="A0A508AQL0"/>
<comment type="caution">
    <text evidence="1">The sequence shown here is derived from an EMBL/GenBank/DDBJ whole genome shotgun (WGS) entry which is preliminary data.</text>
</comment>
<name>A0A508AQL0_9GAMM</name>
<proteinExistence type="predicted"/>
<protein>
    <submittedName>
        <fullName evidence="1">Phytoene/squalene synthase family protein</fullName>
    </submittedName>
</protein>
<keyword evidence="2" id="KW-1185">Reference proteome</keyword>
<accession>A0A508AQL0</accession>
<dbReference type="RefSeq" id="WP_141517406.1">
    <property type="nucleotide sequence ID" value="NZ_VICE01000032.1"/>
</dbReference>
<dbReference type="OrthoDB" id="5959054at2"/>
<gene>
    <name evidence="1" type="ORF">FKV25_03470</name>
</gene>
<organism evidence="1 2">
    <name type="scientific">Marilutibacter aestuarii</name>
    <dbReference type="NCBI Taxonomy" id="1706195"/>
    <lineage>
        <taxon>Bacteria</taxon>
        <taxon>Pseudomonadati</taxon>
        <taxon>Pseudomonadota</taxon>
        <taxon>Gammaproteobacteria</taxon>
        <taxon>Lysobacterales</taxon>
        <taxon>Lysobacteraceae</taxon>
        <taxon>Marilutibacter</taxon>
    </lineage>
</organism>
<reference evidence="1 2" key="1">
    <citation type="submission" date="2019-06" db="EMBL/GenBank/DDBJ databases">
        <title>Lysobacter alkalisoli sp. nov. isolated from saline soil.</title>
        <authorList>
            <person name="Sun J.-Q."/>
            <person name="Xu L."/>
        </authorList>
    </citation>
    <scope>NUCLEOTIDE SEQUENCE [LARGE SCALE GENOMIC DNA]</scope>
    <source>
        <strain evidence="1 2">JCM 31130</strain>
    </source>
</reference>
<sequence>MPLDTDQAALESFVAKWRERWPEWSVMEVFVPAAQRPVALAWAALLQELTDAAWRGEDARPGEAKLAWWQEELHGWSLGRRRHPLGIALQKRPAPWDALAVALPGLAASRERPRDMAEAYDRLAAFSAVVVEVERALLPAAPSMAEAERDAVSATLLQSRCMMPGDAHVPMAVFARAGEGDP</sequence>
<evidence type="ECO:0000313" key="2">
    <source>
        <dbReference type="Proteomes" id="UP000318212"/>
    </source>
</evidence>
<dbReference type="Proteomes" id="UP000318212">
    <property type="component" value="Unassembled WGS sequence"/>
</dbReference>
<feature type="non-terminal residue" evidence="1">
    <location>
        <position position="182"/>
    </location>
</feature>
<evidence type="ECO:0000313" key="1">
    <source>
        <dbReference type="EMBL" id="TQD50791.1"/>
    </source>
</evidence>